<name>A0ABD0MK18_CIRMR</name>
<dbReference type="Proteomes" id="UP001529510">
    <property type="component" value="Unassembled WGS sequence"/>
</dbReference>
<evidence type="ECO:0008006" key="3">
    <source>
        <dbReference type="Google" id="ProtNLM"/>
    </source>
</evidence>
<evidence type="ECO:0000313" key="1">
    <source>
        <dbReference type="EMBL" id="KAL0149201.1"/>
    </source>
</evidence>
<keyword evidence="2" id="KW-1185">Reference proteome</keyword>
<accession>A0ABD0MK18</accession>
<organism evidence="1 2">
    <name type="scientific">Cirrhinus mrigala</name>
    <name type="common">Mrigala</name>
    <dbReference type="NCBI Taxonomy" id="683832"/>
    <lineage>
        <taxon>Eukaryota</taxon>
        <taxon>Metazoa</taxon>
        <taxon>Chordata</taxon>
        <taxon>Craniata</taxon>
        <taxon>Vertebrata</taxon>
        <taxon>Euteleostomi</taxon>
        <taxon>Actinopterygii</taxon>
        <taxon>Neopterygii</taxon>
        <taxon>Teleostei</taxon>
        <taxon>Ostariophysi</taxon>
        <taxon>Cypriniformes</taxon>
        <taxon>Cyprinidae</taxon>
        <taxon>Labeoninae</taxon>
        <taxon>Labeonini</taxon>
        <taxon>Cirrhinus</taxon>
    </lineage>
</organism>
<protein>
    <recommendedName>
        <fullName evidence="3">TTF-type domain-containing protein</fullName>
    </recommendedName>
</protein>
<proteinExistence type="predicted"/>
<dbReference type="AlphaFoldDB" id="A0ABD0MK18"/>
<sequence>MEKQKRKGKGGAEKLRAKKIKILEVDASTCAKITDMFSAVASVSKPTVPDDTLQKQVNIAHGGEVTSHGGTQAEEQVSDSEVKEGQSEQECVIETASQVELAVEERDREEQAVDYFARPTYLPAMMQVFLNHHPKQDVKNPVVKKVFTSKDSKSRKWLTYCHERHAFCFLCLAFSKPTDSNQGSKLTPTNPPNADTYWQQRADTVRFGLRVQSRTTRARKYKQEIGNIG</sequence>
<reference evidence="1 2" key="1">
    <citation type="submission" date="2024-05" db="EMBL/GenBank/DDBJ databases">
        <title>Genome sequencing and assembly of Indian major carp, Cirrhinus mrigala (Hamilton, 1822).</title>
        <authorList>
            <person name="Mohindra V."/>
            <person name="Chowdhury L.M."/>
            <person name="Lal K."/>
            <person name="Jena J.K."/>
        </authorList>
    </citation>
    <scope>NUCLEOTIDE SEQUENCE [LARGE SCALE GENOMIC DNA]</scope>
    <source>
        <strain evidence="1">CM1030</strain>
        <tissue evidence="1">Blood</tissue>
    </source>
</reference>
<gene>
    <name evidence="1" type="ORF">M9458_055435</name>
</gene>
<dbReference type="EMBL" id="JAMKFB020000485">
    <property type="protein sequence ID" value="KAL0149201.1"/>
    <property type="molecule type" value="Genomic_DNA"/>
</dbReference>
<comment type="caution">
    <text evidence="1">The sequence shown here is derived from an EMBL/GenBank/DDBJ whole genome shotgun (WGS) entry which is preliminary data.</text>
</comment>
<evidence type="ECO:0000313" key="2">
    <source>
        <dbReference type="Proteomes" id="UP001529510"/>
    </source>
</evidence>